<keyword evidence="2" id="KW-0689">Ribosomal protein</keyword>
<dbReference type="InterPro" id="IPR036419">
    <property type="entry name" value="Ribosomal_S3_C_sf"/>
</dbReference>
<dbReference type="GO" id="GO:0006412">
    <property type="term" value="P:translation"/>
    <property type="evidence" value="ECO:0007669"/>
    <property type="project" value="InterPro"/>
</dbReference>
<organism evidence="5 6">
    <name type="scientific">Daucus carota subsp. sativus</name>
    <name type="common">Carrot</name>
    <dbReference type="NCBI Taxonomy" id="79200"/>
    <lineage>
        <taxon>Eukaryota</taxon>
        <taxon>Viridiplantae</taxon>
        <taxon>Streptophyta</taxon>
        <taxon>Embryophyta</taxon>
        <taxon>Tracheophyta</taxon>
        <taxon>Spermatophyta</taxon>
        <taxon>Magnoliopsida</taxon>
        <taxon>eudicotyledons</taxon>
        <taxon>Gunneridae</taxon>
        <taxon>Pentapetalae</taxon>
        <taxon>asterids</taxon>
        <taxon>campanulids</taxon>
        <taxon>Apiales</taxon>
        <taxon>Apiaceae</taxon>
        <taxon>Apioideae</taxon>
        <taxon>Scandiceae</taxon>
        <taxon>Daucinae</taxon>
        <taxon>Daucus</taxon>
        <taxon>Daucus sect. Daucus</taxon>
    </lineage>
</organism>
<dbReference type="PANTHER" id="PTHR11760:SF19">
    <property type="entry name" value="SMALL RIBOSOMAL SUBUNIT PROTEIN US3C"/>
    <property type="match status" value="1"/>
</dbReference>
<evidence type="ECO:0000256" key="1">
    <source>
        <dbReference type="ARBA" id="ARBA00010761"/>
    </source>
</evidence>
<dbReference type="SUPFAM" id="SSF54821">
    <property type="entry name" value="Ribosomal protein S3 C-terminal domain"/>
    <property type="match status" value="1"/>
</dbReference>
<evidence type="ECO:0000313" key="6">
    <source>
        <dbReference type="Proteomes" id="UP000077755"/>
    </source>
</evidence>
<dbReference type="GO" id="GO:0003735">
    <property type="term" value="F:structural constituent of ribosome"/>
    <property type="evidence" value="ECO:0007669"/>
    <property type="project" value="InterPro"/>
</dbReference>
<dbReference type="InterPro" id="IPR001351">
    <property type="entry name" value="Ribosomal_uS3_C"/>
</dbReference>
<dbReference type="AlphaFoldDB" id="A0AAF0W403"/>
<evidence type="ECO:0000256" key="3">
    <source>
        <dbReference type="ARBA" id="ARBA00023274"/>
    </source>
</evidence>
<dbReference type="EMBL" id="CP093343">
    <property type="protein sequence ID" value="WOG82792.1"/>
    <property type="molecule type" value="Genomic_DNA"/>
</dbReference>
<proteinExistence type="inferred from homology"/>
<dbReference type="Pfam" id="PF00189">
    <property type="entry name" value="Ribosomal_S3_C"/>
    <property type="match status" value="1"/>
</dbReference>
<keyword evidence="6" id="KW-1185">Reference proteome</keyword>
<keyword evidence="3" id="KW-0687">Ribonucleoprotein</keyword>
<evidence type="ECO:0000259" key="4">
    <source>
        <dbReference type="Pfam" id="PF00189"/>
    </source>
</evidence>
<comment type="similarity">
    <text evidence="1">Belongs to the universal ribosomal protein uS3 family.</text>
</comment>
<evidence type="ECO:0000313" key="5">
    <source>
        <dbReference type="EMBL" id="WOG82792.1"/>
    </source>
</evidence>
<accession>A0AAF0W403</accession>
<sequence length="147" mass="17191">MKISSYVEEIARIEIQNKLIKLIKGIKNLQLNYKKKKKKKIVSTENLTLLSQFVKPYESPNILAEFIAGQLKTRVSFQKAMQKAIKLTEQVDTKGIQIQISRSINKKEIARVDWIRKDRVPLQNNRAKIDYCSYTVRTIHGDWSFTH</sequence>
<protein>
    <recommendedName>
        <fullName evidence="4">Small ribosomal subunit protein uS3 C-terminal domain-containing protein</fullName>
    </recommendedName>
</protein>
<dbReference type="PANTHER" id="PTHR11760">
    <property type="entry name" value="30S/40S RIBOSOMAL PROTEIN S3"/>
    <property type="match status" value="1"/>
</dbReference>
<dbReference type="Gene3D" id="3.30.1140.32">
    <property type="entry name" value="Ribosomal protein S3, C-terminal domain"/>
    <property type="match status" value="1"/>
</dbReference>
<reference evidence="5" key="1">
    <citation type="journal article" date="2016" name="Nat. Genet.">
        <title>A high-quality carrot genome assembly provides new insights into carotenoid accumulation and asterid genome evolution.</title>
        <authorList>
            <person name="Iorizzo M."/>
            <person name="Ellison S."/>
            <person name="Senalik D."/>
            <person name="Zeng P."/>
            <person name="Satapoomin P."/>
            <person name="Huang J."/>
            <person name="Bowman M."/>
            <person name="Iovene M."/>
            <person name="Sanseverino W."/>
            <person name="Cavagnaro P."/>
            <person name="Yildiz M."/>
            <person name="Macko-Podgorni A."/>
            <person name="Moranska E."/>
            <person name="Grzebelus E."/>
            <person name="Grzebelus D."/>
            <person name="Ashrafi H."/>
            <person name="Zheng Z."/>
            <person name="Cheng S."/>
            <person name="Spooner D."/>
            <person name="Van Deynze A."/>
            <person name="Simon P."/>
        </authorList>
    </citation>
    <scope>NUCLEOTIDE SEQUENCE</scope>
    <source>
        <tissue evidence="5">Leaf</tissue>
    </source>
</reference>
<gene>
    <name evidence="5" type="ORF">DCAR_0101960</name>
</gene>
<evidence type="ECO:0000256" key="2">
    <source>
        <dbReference type="ARBA" id="ARBA00022980"/>
    </source>
</evidence>
<name>A0AAF0W403_DAUCS</name>
<dbReference type="InterPro" id="IPR057258">
    <property type="entry name" value="Ribosomal_uS3"/>
</dbReference>
<reference evidence="5" key="2">
    <citation type="submission" date="2022-03" db="EMBL/GenBank/DDBJ databases">
        <title>Draft title - Genomic analysis of global carrot germplasm unveils the trajectory of domestication and the origin of high carotenoid orange carrot.</title>
        <authorList>
            <person name="Iorizzo M."/>
            <person name="Ellison S."/>
            <person name="Senalik D."/>
            <person name="Macko-Podgorni A."/>
            <person name="Grzebelus D."/>
            <person name="Bostan H."/>
            <person name="Rolling W."/>
            <person name="Curaba J."/>
            <person name="Simon P."/>
        </authorList>
    </citation>
    <scope>NUCLEOTIDE SEQUENCE</scope>
    <source>
        <tissue evidence="5">Leaf</tissue>
    </source>
</reference>
<feature type="domain" description="Small ribosomal subunit protein uS3 C-terminal" evidence="4">
    <location>
        <begin position="67"/>
        <end position="141"/>
    </location>
</feature>
<dbReference type="GO" id="GO:0022627">
    <property type="term" value="C:cytosolic small ribosomal subunit"/>
    <property type="evidence" value="ECO:0007669"/>
    <property type="project" value="TreeGrafter"/>
</dbReference>
<dbReference type="Proteomes" id="UP000077755">
    <property type="component" value="Chromosome 1"/>
</dbReference>